<dbReference type="AlphaFoldDB" id="A0A2I2FGY1"/>
<dbReference type="GeneID" id="36523365"/>
<dbReference type="Proteomes" id="UP000234585">
    <property type="component" value="Unassembled WGS sequence"/>
</dbReference>
<sequence length="356" mass="39142">MSVSDTESIRGTQFQTTQTFPLAHPPPPKSQTTHRLRLTPRRLLQMQQLSTRSTAINTPALIPVLDLFRPARLSKPILPTGRKVRGQDLYLAQNEGFSGLSYSSGSNSPAKRKAAGRSKLSRSLSRSLTTKSTSGKNKDKNKKKVTEPTDGTETAIARPGPEVIVSVLHRGPNQSQTQKKNKNKKDTSKSPKQSPAEEKENEKEKEKEEISFPLDGTTWTASRSPDGSKYRFEMRPTSEHHHTSIALEWERRLPKNASSAGSSPAGSTTGGNPTANATDGNNKSRFVLCLAESGMRKPWLATLTAKGVRIGSWDRAQRERLCGCVGWREEEADAGFYTLVLTLGVWVGVAEGWVSY</sequence>
<feature type="compositionally biased region" description="Low complexity" evidence="1">
    <location>
        <begin position="256"/>
        <end position="281"/>
    </location>
</feature>
<evidence type="ECO:0000313" key="3">
    <source>
        <dbReference type="Proteomes" id="UP000234585"/>
    </source>
</evidence>
<feature type="compositionally biased region" description="Low complexity" evidence="1">
    <location>
        <begin position="98"/>
        <end position="108"/>
    </location>
</feature>
<feature type="region of interest" description="Disordered" evidence="1">
    <location>
        <begin position="1"/>
        <end position="35"/>
    </location>
</feature>
<dbReference type="STRING" id="41067.A0A2I2FGY1"/>
<gene>
    <name evidence="2" type="ORF">BDW47DRAFT_124199</name>
</gene>
<feature type="region of interest" description="Disordered" evidence="1">
    <location>
        <begin position="98"/>
        <end position="281"/>
    </location>
</feature>
<feature type="compositionally biased region" description="Basic residues" evidence="1">
    <location>
        <begin position="110"/>
        <end position="120"/>
    </location>
</feature>
<dbReference type="EMBL" id="KZ559127">
    <property type="protein sequence ID" value="PLB39874.1"/>
    <property type="molecule type" value="Genomic_DNA"/>
</dbReference>
<feature type="compositionally biased region" description="Polar residues" evidence="1">
    <location>
        <begin position="1"/>
        <end position="20"/>
    </location>
</feature>
<dbReference type="OrthoDB" id="4475042at2759"/>
<name>A0A2I2FGY1_ASPCN</name>
<evidence type="ECO:0000313" key="2">
    <source>
        <dbReference type="EMBL" id="PLB39874.1"/>
    </source>
</evidence>
<feature type="compositionally biased region" description="Basic and acidic residues" evidence="1">
    <location>
        <begin position="226"/>
        <end position="253"/>
    </location>
</feature>
<feature type="compositionally biased region" description="Basic and acidic residues" evidence="1">
    <location>
        <begin position="184"/>
        <end position="210"/>
    </location>
</feature>
<accession>A0A2I2FGY1</accession>
<protein>
    <submittedName>
        <fullName evidence="2">Uncharacterized protein</fullName>
    </submittedName>
</protein>
<dbReference type="RefSeq" id="XP_024673886.1">
    <property type="nucleotide sequence ID" value="XM_024816205.1"/>
</dbReference>
<feature type="compositionally biased region" description="Low complexity" evidence="1">
    <location>
        <begin position="121"/>
        <end position="135"/>
    </location>
</feature>
<proteinExistence type="predicted"/>
<keyword evidence="3" id="KW-1185">Reference proteome</keyword>
<evidence type="ECO:0000256" key="1">
    <source>
        <dbReference type="SAM" id="MobiDB-lite"/>
    </source>
</evidence>
<organism evidence="2 3">
    <name type="scientific">Aspergillus candidus</name>
    <dbReference type="NCBI Taxonomy" id="41067"/>
    <lineage>
        <taxon>Eukaryota</taxon>
        <taxon>Fungi</taxon>
        <taxon>Dikarya</taxon>
        <taxon>Ascomycota</taxon>
        <taxon>Pezizomycotina</taxon>
        <taxon>Eurotiomycetes</taxon>
        <taxon>Eurotiomycetidae</taxon>
        <taxon>Eurotiales</taxon>
        <taxon>Aspergillaceae</taxon>
        <taxon>Aspergillus</taxon>
        <taxon>Aspergillus subgen. Circumdati</taxon>
    </lineage>
</organism>
<reference evidence="2 3" key="1">
    <citation type="submission" date="2017-12" db="EMBL/GenBank/DDBJ databases">
        <authorList>
            <consortium name="DOE Joint Genome Institute"/>
            <person name="Haridas S."/>
            <person name="Kjaerbolling I."/>
            <person name="Vesth T.C."/>
            <person name="Frisvad J.C."/>
            <person name="Nybo J.L."/>
            <person name="Theobald S."/>
            <person name="Kuo A."/>
            <person name="Bowyer P."/>
            <person name="Matsuda Y."/>
            <person name="Mondo S."/>
            <person name="Lyhne E.K."/>
            <person name="Kogle M.E."/>
            <person name="Clum A."/>
            <person name="Lipzen A."/>
            <person name="Salamov A."/>
            <person name="Ngan C.Y."/>
            <person name="Daum C."/>
            <person name="Chiniquy J."/>
            <person name="Barry K."/>
            <person name="LaButti K."/>
            <person name="Simmons B.A."/>
            <person name="Magnuson J.K."/>
            <person name="Mortensen U.H."/>
            <person name="Larsen T.O."/>
            <person name="Grigoriev I.V."/>
            <person name="Baker S.E."/>
            <person name="Andersen M.R."/>
            <person name="Nordberg H.P."/>
            <person name="Cantor M.N."/>
            <person name="Hua S.X."/>
        </authorList>
    </citation>
    <scope>NUCLEOTIDE SEQUENCE [LARGE SCALE GENOMIC DNA]</scope>
    <source>
        <strain evidence="2 3">CBS 102.13</strain>
    </source>
</reference>